<dbReference type="Pfam" id="PF14539">
    <property type="entry name" value="DUF4442"/>
    <property type="match status" value="1"/>
</dbReference>
<keyword evidence="2" id="KW-1185">Reference proteome</keyword>
<dbReference type="InterPro" id="IPR029069">
    <property type="entry name" value="HotDog_dom_sf"/>
</dbReference>
<dbReference type="CDD" id="cd03443">
    <property type="entry name" value="PaaI_thioesterase"/>
    <property type="match status" value="1"/>
</dbReference>
<sequence>MTTPTLRLYHSFTRFPAGKWIFSRAVCWRAPYFASIRPSVLSMEPGRTRWSMRKRRAVHNHIGTVHALAVGNLCELAAGTLMECTVPADQRWIPKGMQIEYLKKAETDLVAEATLAPEFHGQLGDLPIEVVARDREQQAVVRATIYMYVSEKPKRGA</sequence>
<dbReference type="EMBL" id="NFZW01000032">
    <property type="protein sequence ID" value="RFA32271.1"/>
    <property type="molecule type" value="Genomic_DNA"/>
</dbReference>
<dbReference type="Gene3D" id="3.10.129.10">
    <property type="entry name" value="Hotdog Thioesterase"/>
    <property type="match status" value="1"/>
</dbReference>
<dbReference type="RefSeq" id="WP_116303884.1">
    <property type="nucleotide sequence ID" value="NZ_NFZV01000032.1"/>
</dbReference>
<protein>
    <submittedName>
        <fullName evidence="1">DUF4442 domain-containing protein</fullName>
    </submittedName>
</protein>
<dbReference type="Proteomes" id="UP000256763">
    <property type="component" value="Unassembled WGS sequence"/>
</dbReference>
<evidence type="ECO:0000313" key="2">
    <source>
        <dbReference type="Proteomes" id="UP000256763"/>
    </source>
</evidence>
<dbReference type="InterPro" id="IPR027961">
    <property type="entry name" value="DUF4442"/>
</dbReference>
<reference evidence="2" key="1">
    <citation type="submission" date="2017-05" db="EMBL/GenBank/DDBJ databases">
        <authorList>
            <person name="Sharma S."/>
            <person name="Sidhu C."/>
            <person name="Pinnaka A.K."/>
        </authorList>
    </citation>
    <scope>NUCLEOTIDE SEQUENCE [LARGE SCALE GENOMIC DNA]</scope>
    <source>
        <strain evidence="2">AK93</strain>
    </source>
</reference>
<evidence type="ECO:0000313" key="1">
    <source>
        <dbReference type="EMBL" id="RFA32271.1"/>
    </source>
</evidence>
<name>A0A3E0WJE8_9GAMM</name>
<organism evidence="1 2">
    <name type="scientific">Alkalilimnicola ehrlichii</name>
    <dbReference type="NCBI Taxonomy" id="351052"/>
    <lineage>
        <taxon>Bacteria</taxon>
        <taxon>Pseudomonadati</taxon>
        <taxon>Pseudomonadota</taxon>
        <taxon>Gammaproteobacteria</taxon>
        <taxon>Chromatiales</taxon>
        <taxon>Ectothiorhodospiraceae</taxon>
        <taxon>Alkalilimnicola</taxon>
    </lineage>
</organism>
<gene>
    <name evidence="1" type="ORF">CAL65_20100</name>
</gene>
<comment type="caution">
    <text evidence="1">The sequence shown here is derived from an EMBL/GenBank/DDBJ whole genome shotgun (WGS) entry which is preliminary data.</text>
</comment>
<dbReference type="AlphaFoldDB" id="A0A3E0WJE8"/>
<proteinExistence type="predicted"/>
<dbReference type="SUPFAM" id="SSF54637">
    <property type="entry name" value="Thioesterase/thiol ester dehydrase-isomerase"/>
    <property type="match status" value="1"/>
</dbReference>
<accession>A0A3E0WJE8</accession>
<dbReference type="OrthoDB" id="793353at2"/>